<feature type="region of interest" description="Disordered" evidence="16">
    <location>
        <begin position="58"/>
        <end position="400"/>
    </location>
</feature>
<dbReference type="GO" id="GO:0003677">
    <property type="term" value="F:DNA binding"/>
    <property type="evidence" value="ECO:0007669"/>
    <property type="project" value="UniProtKB-KW"/>
</dbReference>
<feature type="compositionally biased region" description="Basic and acidic residues" evidence="16">
    <location>
        <begin position="319"/>
        <end position="329"/>
    </location>
</feature>
<proteinExistence type="inferred from homology"/>
<keyword evidence="13" id="KW-0238">DNA-binding</keyword>
<dbReference type="Proteomes" id="UP000775547">
    <property type="component" value="Unassembled WGS sequence"/>
</dbReference>
<keyword evidence="19" id="KW-1185">Reference proteome</keyword>
<dbReference type="GO" id="GO:0006281">
    <property type="term" value="P:DNA repair"/>
    <property type="evidence" value="ECO:0007669"/>
    <property type="project" value="UniProtKB-KW"/>
</dbReference>
<feature type="compositionally biased region" description="Low complexity" evidence="16">
    <location>
        <begin position="159"/>
        <end position="169"/>
    </location>
</feature>
<feature type="region of interest" description="Disordered" evidence="16">
    <location>
        <begin position="604"/>
        <end position="714"/>
    </location>
</feature>
<gene>
    <name evidence="18" type="ORF">DXG03_005962</name>
</gene>
<accession>A0A9P7G5I1</accession>
<dbReference type="GO" id="GO:0000781">
    <property type="term" value="C:chromosome, telomeric region"/>
    <property type="evidence" value="ECO:0007669"/>
    <property type="project" value="UniProtKB-SubCell"/>
</dbReference>
<evidence type="ECO:0000256" key="9">
    <source>
        <dbReference type="ARBA" id="ARBA00022763"/>
    </source>
</evidence>
<evidence type="ECO:0000256" key="2">
    <source>
        <dbReference type="ARBA" id="ARBA00004496"/>
    </source>
</evidence>
<feature type="compositionally biased region" description="Basic and acidic residues" evidence="16">
    <location>
        <begin position="300"/>
        <end position="312"/>
    </location>
</feature>
<feature type="compositionally biased region" description="Polar residues" evidence="16">
    <location>
        <begin position="490"/>
        <end position="501"/>
    </location>
</feature>
<feature type="compositionally biased region" description="Gly residues" evidence="16">
    <location>
        <begin position="939"/>
        <end position="960"/>
    </location>
</feature>
<dbReference type="AlphaFoldDB" id="A0A9P7G5I1"/>
<feature type="compositionally biased region" description="Low complexity" evidence="16">
    <location>
        <begin position="877"/>
        <end position="896"/>
    </location>
</feature>
<feature type="compositionally biased region" description="Low complexity" evidence="16">
    <location>
        <begin position="766"/>
        <end position="779"/>
    </location>
</feature>
<feature type="compositionally biased region" description="Low complexity" evidence="16">
    <location>
        <begin position="502"/>
        <end position="563"/>
    </location>
</feature>
<evidence type="ECO:0000256" key="8">
    <source>
        <dbReference type="ARBA" id="ARBA00022553"/>
    </source>
</evidence>
<dbReference type="PANTHER" id="PTHR16308">
    <property type="entry name" value="UBIQUITIN ASSOCIATED PROTEIN 2-LIKE/LINGERER"/>
    <property type="match status" value="1"/>
</dbReference>
<dbReference type="CDD" id="cd14368">
    <property type="entry name" value="CUE_DEF1_like"/>
    <property type="match status" value="1"/>
</dbReference>
<dbReference type="OrthoDB" id="5396806at2759"/>
<keyword evidence="11" id="KW-0832">Ubl conjugation</keyword>
<comment type="subcellular location">
    <subcellularLocation>
        <location evidence="3">Chromosome</location>
        <location evidence="3">Telomere</location>
    </subcellularLocation>
    <subcellularLocation>
        <location evidence="2">Cytoplasm</location>
    </subcellularLocation>
    <subcellularLocation>
        <location evidence="1">Nucleus</location>
    </subcellularLocation>
</comment>
<comment type="caution">
    <text evidence="18">The sequence shown here is derived from an EMBL/GenBank/DDBJ whole genome shotgun (WGS) entry which is preliminary data.</text>
</comment>
<dbReference type="InterPro" id="IPR003892">
    <property type="entry name" value="CUE"/>
</dbReference>
<evidence type="ECO:0000256" key="3">
    <source>
        <dbReference type="ARBA" id="ARBA00004574"/>
    </source>
</evidence>
<feature type="compositionally biased region" description="Low complexity" evidence="16">
    <location>
        <begin position="851"/>
        <end position="864"/>
    </location>
</feature>
<feature type="region of interest" description="Disordered" evidence="16">
    <location>
        <begin position="413"/>
        <end position="563"/>
    </location>
</feature>
<dbReference type="Pfam" id="PF02845">
    <property type="entry name" value="CUE"/>
    <property type="match status" value="1"/>
</dbReference>
<organism evidence="18 19">
    <name type="scientific">Asterophora parasitica</name>
    <dbReference type="NCBI Taxonomy" id="117018"/>
    <lineage>
        <taxon>Eukaryota</taxon>
        <taxon>Fungi</taxon>
        <taxon>Dikarya</taxon>
        <taxon>Basidiomycota</taxon>
        <taxon>Agaricomycotina</taxon>
        <taxon>Agaricomycetes</taxon>
        <taxon>Agaricomycetidae</taxon>
        <taxon>Agaricales</taxon>
        <taxon>Tricholomatineae</taxon>
        <taxon>Lyophyllaceae</taxon>
        <taxon>Asterophora</taxon>
    </lineage>
</organism>
<name>A0A9P7G5I1_9AGAR</name>
<evidence type="ECO:0000256" key="6">
    <source>
        <dbReference type="ARBA" id="ARBA00022454"/>
    </source>
</evidence>
<feature type="region of interest" description="Disordered" evidence="16">
    <location>
        <begin position="845"/>
        <end position="967"/>
    </location>
</feature>
<feature type="compositionally biased region" description="Polar residues" evidence="16">
    <location>
        <begin position="1"/>
        <end position="17"/>
    </location>
</feature>
<evidence type="ECO:0000313" key="18">
    <source>
        <dbReference type="EMBL" id="KAG5641122.1"/>
    </source>
</evidence>
<feature type="compositionally biased region" description="Low complexity" evidence="16">
    <location>
        <begin position="198"/>
        <end position="216"/>
    </location>
</feature>
<dbReference type="PRINTS" id="PR01217">
    <property type="entry name" value="PRICHEXTENSN"/>
</dbReference>
<evidence type="ECO:0000256" key="4">
    <source>
        <dbReference type="ARBA" id="ARBA00005491"/>
    </source>
</evidence>
<feature type="compositionally biased region" description="Low complexity" evidence="16">
    <location>
        <begin position="701"/>
        <end position="714"/>
    </location>
</feature>
<evidence type="ECO:0000256" key="11">
    <source>
        <dbReference type="ARBA" id="ARBA00022843"/>
    </source>
</evidence>
<feature type="compositionally biased region" description="Pro residues" evidence="16">
    <location>
        <begin position="434"/>
        <end position="460"/>
    </location>
</feature>
<dbReference type="EMBL" id="JABCKV010000384">
    <property type="protein sequence ID" value="KAG5641122.1"/>
    <property type="molecule type" value="Genomic_DNA"/>
</dbReference>
<evidence type="ECO:0000256" key="14">
    <source>
        <dbReference type="ARBA" id="ARBA00023204"/>
    </source>
</evidence>
<feature type="region of interest" description="Disordered" evidence="16">
    <location>
        <begin position="1"/>
        <end position="27"/>
    </location>
</feature>
<evidence type="ECO:0000256" key="5">
    <source>
        <dbReference type="ARBA" id="ARBA00020536"/>
    </source>
</evidence>
<feature type="compositionally biased region" description="Low complexity" evidence="16">
    <location>
        <begin position="802"/>
        <end position="811"/>
    </location>
</feature>
<dbReference type="GO" id="GO:0005737">
    <property type="term" value="C:cytoplasm"/>
    <property type="evidence" value="ECO:0007669"/>
    <property type="project" value="UniProtKB-SubCell"/>
</dbReference>
<evidence type="ECO:0000256" key="12">
    <source>
        <dbReference type="ARBA" id="ARBA00022895"/>
    </source>
</evidence>
<feature type="compositionally biased region" description="Low complexity" evidence="16">
    <location>
        <begin position="413"/>
        <end position="433"/>
    </location>
</feature>
<comment type="similarity">
    <text evidence="4">Belongs to the DEF1 family.</text>
</comment>
<feature type="compositionally biased region" description="Low complexity" evidence="16">
    <location>
        <begin position="622"/>
        <end position="640"/>
    </location>
</feature>
<protein>
    <recommendedName>
        <fullName evidence="5">RNA polymerase II degradation factor 1</fullName>
    </recommendedName>
</protein>
<feature type="compositionally biased region" description="Polar residues" evidence="16">
    <location>
        <begin position="282"/>
        <end position="293"/>
    </location>
</feature>
<dbReference type="PROSITE" id="PS51140">
    <property type="entry name" value="CUE"/>
    <property type="match status" value="1"/>
</dbReference>
<feature type="domain" description="CUE" evidence="17">
    <location>
        <begin position="22"/>
        <end position="65"/>
    </location>
</feature>
<feature type="compositionally biased region" description="Gly residues" evidence="16">
    <location>
        <begin position="897"/>
        <end position="929"/>
    </location>
</feature>
<evidence type="ECO:0000256" key="15">
    <source>
        <dbReference type="ARBA" id="ARBA00023242"/>
    </source>
</evidence>
<keyword evidence="10" id="KW-0833">Ubl conjugation pathway</keyword>
<dbReference type="PANTHER" id="PTHR16308:SF13">
    <property type="entry name" value="PROTEIN LINGERER"/>
    <property type="match status" value="1"/>
</dbReference>
<feature type="compositionally biased region" description="Low complexity" evidence="16">
    <location>
        <begin position="349"/>
        <end position="360"/>
    </location>
</feature>
<evidence type="ECO:0000256" key="16">
    <source>
        <dbReference type="SAM" id="MobiDB-lite"/>
    </source>
</evidence>
<feature type="compositionally biased region" description="Polar residues" evidence="16">
    <location>
        <begin position="386"/>
        <end position="400"/>
    </location>
</feature>
<feature type="region of interest" description="Disordered" evidence="16">
    <location>
        <begin position="753"/>
        <end position="816"/>
    </location>
</feature>
<keyword evidence="12" id="KW-0779">Telomere</keyword>
<feature type="compositionally biased region" description="Pro residues" evidence="16">
    <location>
        <begin position="251"/>
        <end position="276"/>
    </location>
</feature>
<keyword evidence="15" id="KW-0539">Nucleus</keyword>
<keyword evidence="6" id="KW-0158">Chromosome</keyword>
<feature type="compositionally biased region" description="Low complexity" evidence="16">
    <location>
        <begin position="474"/>
        <end position="489"/>
    </location>
</feature>
<keyword evidence="14" id="KW-0234">DNA repair</keyword>
<feature type="compositionally biased region" description="Polar residues" evidence="16">
    <location>
        <begin position="687"/>
        <end position="697"/>
    </location>
</feature>
<dbReference type="InterPro" id="IPR051833">
    <property type="entry name" value="TC-DDR_regulator"/>
</dbReference>
<keyword evidence="9" id="KW-0227">DNA damage</keyword>
<sequence length="967" mass="99540">MSQYKSALRSQQNTESTDSSHKYRQQARQLQELFPTWSNDDLQSLLVEVHGDVELAATRISDGVAEQWGSVSRKKDKKAPSSATATKESFSPRGESRGARGGRGGRGGPGRGGAAVRGRGGPPRGSPVNGRSPIVASPSQGQVDVAPAESTETKDAADVVDVPPAAVAPGATIQQNGVAPPAGRTDSSSSHLITPALSASSSWGGVSTTSTWGGDTEPNGSTASVNVAPKPVSKPATSKLSWAQIARPQEKPAPLPAPAAPSHPTPPQPAPQPTAPEPEQESQTWEEPTTAQGPTWEDEPQAKEAEEAKEEQAESQAPQEHEAEVEPTKEPVSAEPETKQTLPASKSEPAPLAPLVTPVLSQTAAATPSPKLAGRPAASAHRTSARYKNTDQPVVMPSSSFGSIEKVGMQFGSLSLGGDSLLDSTPEPEAPTAAPEPPSPPTTQAPPPAQDLAPPPPPATAPASTSLGSTIFSQQQAQPQVQQAAPVQPSATLHTIPTSVSQPTQQTPAHTAAAASPIQQFAQQQHQQAQHQAQHHSLASHQQQLHQQQQHAQHPQPTAQAHNQYAQHGLPTHIDPQQAQSQQPHSATHHSSCFGRGEAAAAAPYFHTPTPPVGQAQDSPYGSFGQQLGSQGQHQQASHLGGFGAQEYGYGDNQRGGFGNRNVLGHEDVKGLPGTQQQPPSAGGIPPSTSQNGQPHGSLQAGGQPQPAGAQAPQQGYAVPYPYYTYPPQNQGFYQYGPNYGAVPQPFKYPLYQPGPGSAPSPVAKPPGSGVGVQPQGNPYSQGLYPQGGYDDYQQHAHHSQHSQQHSHGLSLGQGGVGAGEYGKQLYGGAGQGGIQGFIGLGQGASGAGGPASNAGAPRGAGSPETPYKPYAPKDVGGVAAGRNAGQQQGQVQGQPQGQGQGGGPQGQGFYGGARFGAGAGGAGVGGGPQQNAHHPQGGPQGHLGYPQGGNDGNFYGGYRGQQQYWQ</sequence>
<reference evidence="18" key="2">
    <citation type="submission" date="2021-10" db="EMBL/GenBank/DDBJ databases">
        <title>Phylogenomics reveals ancestral predisposition of the termite-cultivated fungus Termitomyces towards a domesticated lifestyle.</title>
        <authorList>
            <person name="Auxier B."/>
            <person name="Grum-Grzhimaylo A."/>
            <person name="Cardenas M.E."/>
            <person name="Lodge J.D."/>
            <person name="Laessoe T."/>
            <person name="Pedersen O."/>
            <person name="Smith M.E."/>
            <person name="Kuyper T.W."/>
            <person name="Franco-Molano E.A."/>
            <person name="Baroni T.J."/>
            <person name="Aanen D.K."/>
        </authorList>
    </citation>
    <scope>NUCLEOTIDE SEQUENCE</scope>
    <source>
        <strain evidence="18">AP01</strain>
        <tissue evidence="18">Mycelium</tissue>
    </source>
</reference>
<dbReference type="GO" id="GO:0043130">
    <property type="term" value="F:ubiquitin binding"/>
    <property type="evidence" value="ECO:0007669"/>
    <property type="project" value="InterPro"/>
</dbReference>
<keyword evidence="7" id="KW-0963">Cytoplasm</keyword>
<dbReference type="InterPro" id="IPR041803">
    <property type="entry name" value="DEF1_CUE"/>
</dbReference>
<dbReference type="GO" id="GO:0005634">
    <property type="term" value="C:nucleus"/>
    <property type="evidence" value="ECO:0007669"/>
    <property type="project" value="UniProtKB-SubCell"/>
</dbReference>
<evidence type="ECO:0000259" key="17">
    <source>
        <dbReference type="PROSITE" id="PS51140"/>
    </source>
</evidence>
<evidence type="ECO:0000256" key="10">
    <source>
        <dbReference type="ARBA" id="ARBA00022786"/>
    </source>
</evidence>
<feature type="compositionally biased region" description="Gly residues" evidence="16">
    <location>
        <begin position="99"/>
        <end position="123"/>
    </location>
</feature>
<evidence type="ECO:0000256" key="7">
    <source>
        <dbReference type="ARBA" id="ARBA00022490"/>
    </source>
</evidence>
<evidence type="ECO:0000256" key="13">
    <source>
        <dbReference type="ARBA" id="ARBA00023125"/>
    </source>
</evidence>
<evidence type="ECO:0000313" key="19">
    <source>
        <dbReference type="Proteomes" id="UP000775547"/>
    </source>
</evidence>
<reference evidence="18" key="1">
    <citation type="submission" date="2020-07" db="EMBL/GenBank/DDBJ databases">
        <authorList>
            <person name="Nieuwenhuis M."/>
            <person name="Van De Peppel L.J.J."/>
        </authorList>
    </citation>
    <scope>NUCLEOTIDE SEQUENCE</scope>
    <source>
        <strain evidence="18">AP01</strain>
        <tissue evidence="18">Mycelium</tissue>
    </source>
</reference>
<evidence type="ECO:0000256" key="1">
    <source>
        <dbReference type="ARBA" id="ARBA00004123"/>
    </source>
</evidence>
<keyword evidence="8" id="KW-0597">Phosphoprotein</keyword>